<dbReference type="RefSeq" id="WP_144869150.1">
    <property type="nucleotide sequence ID" value="NZ_LR213865.1"/>
</dbReference>
<keyword evidence="2" id="KW-1185">Reference proteome</keyword>
<protein>
    <submittedName>
        <fullName evidence="1">Uncharacterized protein</fullName>
    </submittedName>
</protein>
<evidence type="ECO:0000313" key="2">
    <source>
        <dbReference type="Proteomes" id="UP000320055"/>
    </source>
</evidence>
<gene>
    <name evidence="1" type="ORF">H1P_1090009</name>
</gene>
<dbReference type="Proteomes" id="UP000320055">
    <property type="component" value="Unassembled WGS sequence"/>
</dbReference>
<organism evidence="1 2">
    <name type="scientific">Hyella patelloides LEGE 07179</name>
    <dbReference type="NCBI Taxonomy" id="945734"/>
    <lineage>
        <taxon>Bacteria</taxon>
        <taxon>Bacillati</taxon>
        <taxon>Cyanobacteriota</taxon>
        <taxon>Cyanophyceae</taxon>
        <taxon>Pleurocapsales</taxon>
        <taxon>Hyellaceae</taxon>
        <taxon>Hyella</taxon>
    </lineage>
</organism>
<proteinExistence type="predicted"/>
<dbReference type="EMBL" id="CAACVJ010000012">
    <property type="protein sequence ID" value="VEP11543.1"/>
    <property type="molecule type" value="Genomic_DNA"/>
</dbReference>
<evidence type="ECO:0000313" key="1">
    <source>
        <dbReference type="EMBL" id="VEP11543.1"/>
    </source>
</evidence>
<name>A0A563VJI6_9CYAN</name>
<reference evidence="1 2" key="1">
    <citation type="submission" date="2019-01" db="EMBL/GenBank/DDBJ databases">
        <authorList>
            <person name="Brito A."/>
        </authorList>
    </citation>
    <scope>NUCLEOTIDE SEQUENCE [LARGE SCALE GENOMIC DNA]</scope>
    <source>
        <strain evidence="1">1</strain>
    </source>
</reference>
<sequence>MLFVVKLARRGASPLGHSLAPNATGINAFRRRGVARHFVGQEAIYSSCPNQQVMTTECPVCNYLMAICSLDGRVIETSSSQFTVTAKEQSKSIIKPQIIAFDEKISA</sequence>
<accession>A0A563VJI6</accession>
<dbReference type="AlphaFoldDB" id="A0A563VJI6"/>